<dbReference type="PANTHER" id="PTHR33418">
    <property type="entry name" value="HELICASE-ASSOCIATED"/>
    <property type="match status" value="1"/>
</dbReference>
<dbReference type="KEGG" id="fcy:FRACYDRAFT_183900"/>
<dbReference type="AlphaFoldDB" id="A0A1E7FIP6"/>
<dbReference type="InterPro" id="IPR005114">
    <property type="entry name" value="Helicase_assoc"/>
</dbReference>
<evidence type="ECO:0000313" key="3">
    <source>
        <dbReference type="Proteomes" id="UP000095751"/>
    </source>
</evidence>
<dbReference type="PANTHER" id="PTHR33418:SF1">
    <property type="entry name" value="HELICASE-ASSOCIATED DOMAIN-CONTAINING PROTEIN"/>
    <property type="match status" value="1"/>
</dbReference>
<accession>A0A1E7FIP6</accession>
<evidence type="ECO:0000259" key="1">
    <source>
        <dbReference type="Pfam" id="PF03457"/>
    </source>
</evidence>
<reference evidence="2 3" key="1">
    <citation type="submission" date="2016-09" db="EMBL/GenBank/DDBJ databases">
        <title>Extensive genetic diversity and differential bi-allelic expression allows diatom success in the polar Southern Ocean.</title>
        <authorList>
            <consortium name="DOE Joint Genome Institute"/>
            <person name="Mock T."/>
            <person name="Otillar R.P."/>
            <person name="Strauss J."/>
            <person name="Dupont C."/>
            <person name="Frickenhaus S."/>
            <person name="Maumus F."/>
            <person name="Mcmullan M."/>
            <person name="Sanges R."/>
            <person name="Schmutz J."/>
            <person name="Toseland A."/>
            <person name="Valas R."/>
            <person name="Veluchamy A."/>
            <person name="Ward B.J."/>
            <person name="Allen A."/>
            <person name="Barry K."/>
            <person name="Falciatore A."/>
            <person name="Ferrante M."/>
            <person name="Fortunato A.E."/>
            <person name="Gloeckner G."/>
            <person name="Gruber A."/>
            <person name="Hipkin R."/>
            <person name="Janech M."/>
            <person name="Kroth P."/>
            <person name="Leese F."/>
            <person name="Lindquist E."/>
            <person name="Lyon B.R."/>
            <person name="Martin J."/>
            <person name="Mayer C."/>
            <person name="Parker M."/>
            <person name="Quesneville H."/>
            <person name="Raymond J."/>
            <person name="Uhlig C."/>
            <person name="Valentin K.U."/>
            <person name="Worden A.Z."/>
            <person name="Armbrust E.V."/>
            <person name="Bowler C."/>
            <person name="Green B."/>
            <person name="Moulton V."/>
            <person name="Van Oosterhout C."/>
            <person name="Grigoriev I."/>
        </authorList>
    </citation>
    <scope>NUCLEOTIDE SEQUENCE [LARGE SCALE GENOMIC DNA]</scope>
    <source>
        <strain evidence="2 3">CCMP1102</strain>
    </source>
</reference>
<protein>
    <recommendedName>
        <fullName evidence="1">Helicase-associated domain-containing protein</fullName>
    </recommendedName>
</protein>
<gene>
    <name evidence="2" type="ORF">FRACYDRAFT_183900</name>
</gene>
<dbReference type="InParanoid" id="A0A1E7FIP6"/>
<dbReference type="OrthoDB" id="498381at2759"/>
<dbReference type="Gene3D" id="6.10.140.530">
    <property type="match status" value="2"/>
</dbReference>
<evidence type="ECO:0000313" key="2">
    <source>
        <dbReference type="EMBL" id="OEU18042.1"/>
    </source>
</evidence>
<keyword evidence="3" id="KW-1185">Reference proteome</keyword>
<dbReference type="EMBL" id="KV784357">
    <property type="protein sequence ID" value="OEU18042.1"/>
    <property type="molecule type" value="Genomic_DNA"/>
</dbReference>
<dbReference type="Pfam" id="PF03457">
    <property type="entry name" value="HA"/>
    <property type="match status" value="2"/>
</dbReference>
<feature type="non-terminal residue" evidence="2">
    <location>
        <position position="1"/>
    </location>
</feature>
<proteinExistence type="predicted"/>
<feature type="domain" description="Helicase-associated" evidence="1">
    <location>
        <begin position="1"/>
        <end position="55"/>
    </location>
</feature>
<feature type="domain" description="Helicase-associated" evidence="1">
    <location>
        <begin position="61"/>
        <end position="129"/>
    </location>
</feature>
<name>A0A1E7FIP6_9STRA</name>
<sequence>FREINGHCLVPNKHPENPALAQWIKGQRYLYKSKIDGKRSTITDQKVTALEEAGFVWDSHKAVWAEQLEELKDFQEQFGHCNVLSRYEGNYPLAIWVKRQRREWKNKIDSLPNNCMADERQQQLEELGFV</sequence>
<dbReference type="Proteomes" id="UP000095751">
    <property type="component" value="Unassembled WGS sequence"/>
</dbReference>
<organism evidence="2 3">
    <name type="scientific">Fragilariopsis cylindrus CCMP1102</name>
    <dbReference type="NCBI Taxonomy" id="635003"/>
    <lineage>
        <taxon>Eukaryota</taxon>
        <taxon>Sar</taxon>
        <taxon>Stramenopiles</taxon>
        <taxon>Ochrophyta</taxon>
        <taxon>Bacillariophyta</taxon>
        <taxon>Bacillariophyceae</taxon>
        <taxon>Bacillariophycidae</taxon>
        <taxon>Bacillariales</taxon>
        <taxon>Bacillariaceae</taxon>
        <taxon>Fragilariopsis</taxon>
    </lineage>
</organism>